<dbReference type="InterPro" id="IPR015419">
    <property type="entry name" value="CTAG/Pcc1"/>
</dbReference>
<feature type="compositionally biased region" description="Basic and acidic residues" evidence="10">
    <location>
        <begin position="15"/>
        <end position="26"/>
    </location>
</feature>
<dbReference type="PROSITE" id="PS50913">
    <property type="entry name" value="GRIP"/>
    <property type="match status" value="1"/>
</dbReference>
<evidence type="ECO:0000256" key="4">
    <source>
        <dbReference type="ARBA" id="ARBA00022490"/>
    </source>
</evidence>
<dbReference type="FunFam" id="3.30.310.50:FF:000005">
    <property type="entry name" value="L antigen family member 3"/>
    <property type="match status" value="1"/>
</dbReference>
<dbReference type="GO" id="GO:0005634">
    <property type="term" value="C:nucleus"/>
    <property type="evidence" value="ECO:0007669"/>
    <property type="project" value="UniProtKB-SubCell"/>
</dbReference>
<evidence type="ECO:0000256" key="1">
    <source>
        <dbReference type="ARBA" id="ARBA00004123"/>
    </source>
</evidence>
<dbReference type="PANTHER" id="PTHR19327">
    <property type="entry name" value="GOLGIN"/>
    <property type="match status" value="1"/>
</dbReference>
<reference evidence="12 13" key="2">
    <citation type="submission" date="2018-10" db="EMBL/GenBank/DDBJ databases">
        <authorList>
            <consortium name="Pathogen Informatics"/>
        </authorList>
    </citation>
    <scope>NUCLEOTIDE SEQUENCE [LARGE SCALE GENOMIC DNA]</scope>
</reference>
<feature type="region of interest" description="Disordered" evidence="10">
    <location>
        <begin position="212"/>
        <end position="232"/>
    </location>
</feature>
<dbReference type="OrthoDB" id="5322683at2759"/>
<keyword evidence="9" id="KW-0175">Coiled coil</keyword>
<feature type="coiled-coil region" evidence="9">
    <location>
        <begin position="1071"/>
        <end position="1098"/>
    </location>
</feature>
<proteinExistence type="inferred from homology"/>
<evidence type="ECO:0000256" key="7">
    <source>
        <dbReference type="ARBA" id="ARBA00053047"/>
    </source>
</evidence>
<keyword evidence="4" id="KW-0963">Cytoplasm</keyword>
<dbReference type="WBParaSite" id="EVEC_0000627601-mRNA-1">
    <property type="protein sequence ID" value="EVEC_0000627601-mRNA-1"/>
    <property type="gene ID" value="EVEC_0000627601"/>
</dbReference>
<sequence length="1743" mass="199136">MEVDSSKSVLISEPSEEHPAEVRFSDAEEDEEEEVTEGKSSGFHLAGGLDHTAVLRIDLENESASDMICRTLSVDKEPARSKAQRTLITEGKFLVAKFTSPDRRYLQKSIDNFLEMCDLAKQTLDRSMFKGLKSKLGDEAKWLQATVSHYSENLAQQVKSSAVGNLSDAGSEISGHAKRFFSPTVSDSSISLKNSDENIRVKSEIDSLEDTGNAEFGSRRRHNSTDSIGSNESTLSDLFSTIPGMVSSSRRLELLSSDVEGESIAGSAVYQNASKEQISSVLHKLQGRAATYKDKYRDLVKVYNELVRENEKYKSTLTSTQDKAIKRLNQMRSEKNGLLEKLEKLEKQLQKERENSGEAALPVDLAKMKKLEELLEKCKMSIGEYKEKNIQLTEENKKLKETVKGASDEQGISELAMQRINAEWKGKIEAVEAECSKKLEEAKDEATLLVAKVKAEMHATLEEKEGEVQAIRANYRQLESEGIKAQQQNNELQSTILALEAEKADMVEKLSQAKQQGVLAIRDEEERKRKNLEAALDKREEEFRARCQKQLSEEMKKLEVEWRRKFKEHEEQMQLAVEEREMQSAAAAAEQEKKIEELHSAVQQLTAEKLQLSLKLDSSKEKYEQELHELNERMSKNSEDHKVEIANLIKEHDELIGGVKKDLEDVKAARDGLKEELSNAQKNYEKNRLELEKVHQAVVTELSDEKKTAEKAAKHYDEELVKVKKELLEVSKARDNLLGRYKKSEALLEDLKREQVSDDEEISTLRQQLDEVTVNFNEQRQAMEKEINQLKEILQEKSAFIHQLESEKELISAKLYSEEDSQKTRDIYEQSSATKVGRDSGEGRVLLTCGEPYSLEENEEELIRIDEQVQESTPNQVTEKKKDFFSLGREGEEFERNSVEILKKKLSDLSTKLDNELAHKNALEEKVLGLKEELKNLSEENEKVSREKSDLELQLLPVVAELESKKNELENALGELQKHRSEVERNEELHSSLTEDLDVKEKEVEELKQQLKFANDQTNFLKESLAAKENDFRTLEKELTMKINELKTALSDRANEISATLAQKNNLGVIAEETRLKNEELQSKLATELQTVKSLQHEIALNKRDLEKANHLRDNFSREELAVKTFADAFFEKFTALSSVVMEKMDFLESQECRVRNLVAKVQSGSSLSSQLAFLKEKSLKFLELEEALKTLKESALQKEAVIEELQERIQKMTKTEQEKNFEMQSLEVSSTDLMKQVEVLQAEVQTAQKKCTLLQQELASANHTKQVLEERIKATEKLINDFTEKETEMRDHHETILNECEIRLTAAEKRLELFKKLQTRNEGLEADLADLKDQGQKAEKKLSEMLDEEKRSAESRIVELIRQKEAEVVNLKDDFAKEMAVLRGTMAEKINECESLRDALASCEKDLAERDKSNQTANSELRRELESFKNEKDSLTDKIKAVEHELRELRVVSAEKSTLLDSKLTEVAELQKNLASSEEEVKVLKDEKNHLVKKKEELEQGTKDLENHLEQLRNDSKTSAAKADNDRQRVVKEVQKEIKRLYEDLNDRSKKLDEANTTIAELTAKLSSAKTADLSSEFIGQSDTEICGYNDEDLHMDYEELQSLRNQVVQLQKEITILKTQQNSSPPKLEVVTEQNEGRGRHTPYFVNNDDVNDTLSLSLDDNARKAGKYSSDLSPNFADPAEAEYLRYVLYRYMSERETLGKESVTLAKVIATVAKFSREQLEIVVAKEEQRNNLLFRPIF</sequence>
<feature type="coiled-coil region" evidence="9">
    <location>
        <begin position="588"/>
        <end position="807"/>
    </location>
</feature>
<dbReference type="GO" id="GO:0008033">
    <property type="term" value="P:tRNA processing"/>
    <property type="evidence" value="ECO:0007669"/>
    <property type="project" value="UniProtKB-KW"/>
</dbReference>
<evidence type="ECO:0000313" key="12">
    <source>
        <dbReference type="EMBL" id="VDD91136.1"/>
    </source>
</evidence>
<gene>
    <name evidence="12" type="ORF">EVEC_LOCUS5887</name>
</gene>
<comment type="similarity">
    <text evidence="3">Belongs to the CTAG/PCC1 family.</text>
</comment>
<accession>A0A0N4V7K7</accession>
<evidence type="ECO:0000256" key="6">
    <source>
        <dbReference type="ARBA" id="ARBA00023242"/>
    </source>
</evidence>
<dbReference type="GO" id="GO:0031267">
    <property type="term" value="F:small GTPase binding"/>
    <property type="evidence" value="ECO:0007669"/>
    <property type="project" value="TreeGrafter"/>
</dbReference>
<evidence type="ECO:0000313" key="14">
    <source>
        <dbReference type="WBParaSite" id="EVEC_0000627601-mRNA-1"/>
    </source>
</evidence>
<dbReference type="EMBL" id="UXUI01008301">
    <property type="protein sequence ID" value="VDD91136.1"/>
    <property type="molecule type" value="Genomic_DNA"/>
</dbReference>
<dbReference type="SUPFAM" id="SSF101283">
    <property type="entry name" value="GRIP domain"/>
    <property type="match status" value="1"/>
</dbReference>
<keyword evidence="13" id="KW-1185">Reference proteome</keyword>
<dbReference type="SMART" id="SM00755">
    <property type="entry name" value="Grip"/>
    <property type="match status" value="1"/>
</dbReference>
<dbReference type="InterPro" id="IPR000237">
    <property type="entry name" value="GRIP_dom"/>
</dbReference>
<feature type="region of interest" description="Disordered" evidence="10">
    <location>
        <begin position="1"/>
        <end position="42"/>
    </location>
</feature>
<comment type="subcellular location">
    <subcellularLocation>
        <location evidence="2">Cytoplasm</location>
    </subcellularLocation>
    <subcellularLocation>
        <location evidence="1">Nucleus</location>
    </subcellularLocation>
</comment>
<dbReference type="Proteomes" id="UP000274131">
    <property type="component" value="Unassembled WGS sequence"/>
</dbReference>
<evidence type="ECO:0000259" key="11">
    <source>
        <dbReference type="PROSITE" id="PS50913"/>
    </source>
</evidence>
<dbReference type="GO" id="GO:0005794">
    <property type="term" value="C:Golgi apparatus"/>
    <property type="evidence" value="ECO:0007669"/>
    <property type="project" value="TreeGrafter"/>
</dbReference>
<evidence type="ECO:0000256" key="5">
    <source>
        <dbReference type="ARBA" id="ARBA00022694"/>
    </source>
</evidence>
<organism evidence="14">
    <name type="scientific">Enterobius vermicularis</name>
    <name type="common">Human pinworm</name>
    <dbReference type="NCBI Taxonomy" id="51028"/>
    <lineage>
        <taxon>Eukaryota</taxon>
        <taxon>Metazoa</taxon>
        <taxon>Ecdysozoa</taxon>
        <taxon>Nematoda</taxon>
        <taxon>Chromadorea</taxon>
        <taxon>Rhabditida</taxon>
        <taxon>Spirurina</taxon>
        <taxon>Oxyuridomorpha</taxon>
        <taxon>Oxyuroidea</taxon>
        <taxon>Oxyuridae</taxon>
        <taxon>Enterobius</taxon>
    </lineage>
</organism>
<dbReference type="PANTHER" id="PTHR19327:SF0">
    <property type="entry name" value="GOLGIN SUBFAMILY A MEMBER 4"/>
    <property type="match status" value="1"/>
</dbReference>
<feature type="domain" description="GRIP" evidence="11">
    <location>
        <begin position="1678"/>
        <end position="1730"/>
    </location>
</feature>
<protein>
    <recommendedName>
        <fullName evidence="8">L antigen family member 3</fullName>
    </recommendedName>
</protein>
<reference evidence="14" key="1">
    <citation type="submission" date="2017-02" db="UniProtKB">
        <authorList>
            <consortium name="WormBaseParasite"/>
        </authorList>
    </citation>
    <scope>IDENTIFICATION</scope>
</reference>
<dbReference type="Gene3D" id="3.30.310.50">
    <property type="entry name" value="Alpha-D-phosphohexomutase, C-terminal domain"/>
    <property type="match status" value="1"/>
</dbReference>
<evidence type="ECO:0000256" key="8">
    <source>
        <dbReference type="ARBA" id="ARBA00076355"/>
    </source>
</evidence>
<feature type="coiled-coil region" evidence="9">
    <location>
        <begin position="906"/>
        <end position="1045"/>
    </location>
</feature>
<evidence type="ECO:0000256" key="3">
    <source>
        <dbReference type="ARBA" id="ARBA00007073"/>
    </source>
</evidence>
<name>A0A0N4V7K7_ENTVE</name>
<dbReference type="Gene3D" id="1.10.220.60">
    <property type="entry name" value="GRIP domain"/>
    <property type="match status" value="1"/>
</dbReference>
<dbReference type="GO" id="GO:0048193">
    <property type="term" value="P:Golgi vesicle transport"/>
    <property type="evidence" value="ECO:0007669"/>
    <property type="project" value="TreeGrafter"/>
</dbReference>
<dbReference type="STRING" id="51028.A0A0N4V7K7"/>
<keyword evidence="6" id="KW-0539">Nucleus</keyword>
<comment type="function">
    <text evidence="7">Component of the EKC/KEOPS complex that is required for the formation of a threonylcarbamoyl group on adenosine at position 37 (t(6)A37) in tRNAs that read codons beginning with adenine. The complex is probably involved in the transfer of the threonylcarbamoyl moiety of threonylcarbamoyl-AMP (TC-AMP) to the N6 group of A37. LAGE3 functions as a dimerization module for the complex.</text>
</comment>
<evidence type="ECO:0000256" key="9">
    <source>
        <dbReference type="SAM" id="Coils"/>
    </source>
</evidence>
<dbReference type="Pfam" id="PF01465">
    <property type="entry name" value="GRIP"/>
    <property type="match status" value="1"/>
</dbReference>
<feature type="coiled-coil region" evidence="9">
    <location>
        <begin position="303"/>
        <end position="542"/>
    </location>
</feature>
<evidence type="ECO:0000256" key="10">
    <source>
        <dbReference type="SAM" id="MobiDB-lite"/>
    </source>
</evidence>
<dbReference type="Pfam" id="PF09341">
    <property type="entry name" value="Pcc1"/>
    <property type="match status" value="1"/>
</dbReference>
<feature type="coiled-coil region" evidence="9">
    <location>
        <begin position="1175"/>
        <end position="1622"/>
    </location>
</feature>
<keyword evidence="5" id="KW-0819">tRNA processing</keyword>
<evidence type="ECO:0000313" key="13">
    <source>
        <dbReference type="Proteomes" id="UP000274131"/>
    </source>
</evidence>
<evidence type="ECO:0000256" key="2">
    <source>
        <dbReference type="ARBA" id="ARBA00004496"/>
    </source>
</evidence>